<keyword evidence="2" id="KW-0732">Signal</keyword>
<protein>
    <recommendedName>
        <fullName evidence="5">SH3 domain-containing protein</fullName>
    </recommendedName>
</protein>
<evidence type="ECO:0000313" key="4">
    <source>
        <dbReference type="Proteomes" id="UP001145021"/>
    </source>
</evidence>
<dbReference type="AlphaFoldDB" id="A0A9W8CLP3"/>
<dbReference type="Proteomes" id="UP001145021">
    <property type="component" value="Unassembled WGS sequence"/>
</dbReference>
<evidence type="ECO:0000256" key="1">
    <source>
        <dbReference type="SAM" id="MobiDB-lite"/>
    </source>
</evidence>
<evidence type="ECO:0000313" key="3">
    <source>
        <dbReference type="EMBL" id="KAJ1646879.1"/>
    </source>
</evidence>
<name>A0A9W8CLP3_9FUNG</name>
<proteinExistence type="predicted"/>
<organism evidence="3 4">
    <name type="scientific">Coemansia asiatica</name>
    <dbReference type="NCBI Taxonomy" id="1052880"/>
    <lineage>
        <taxon>Eukaryota</taxon>
        <taxon>Fungi</taxon>
        <taxon>Fungi incertae sedis</taxon>
        <taxon>Zoopagomycota</taxon>
        <taxon>Kickxellomycotina</taxon>
        <taxon>Kickxellomycetes</taxon>
        <taxon>Kickxellales</taxon>
        <taxon>Kickxellaceae</taxon>
        <taxon>Coemansia</taxon>
    </lineage>
</organism>
<sequence length="200" mass="21117">MKSVVVSALSAAFLLAGQTAAYDIIHTSSLNCRAKPTRNSNLVKQYQIGEEIDILCQIKGQVVFGNSIWDKTPDDCYVSDYYLLTGVSGIFKTQCVNSTTTLGTNLSSSSESQEDSGLADVEETEVSQSAEASADIDTPEEQISGELEPELETNKSQNDAVDSATDESESSGVDSVYSFGSYSAVTVAAAAAVACAMSFI</sequence>
<evidence type="ECO:0008006" key="5">
    <source>
        <dbReference type="Google" id="ProtNLM"/>
    </source>
</evidence>
<feature type="region of interest" description="Disordered" evidence="1">
    <location>
        <begin position="103"/>
        <end position="173"/>
    </location>
</feature>
<comment type="caution">
    <text evidence="3">The sequence shown here is derived from an EMBL/GenBank/DDBJ whole genome shotgun (WGS) entry which is preliminary data.</text>
</comment>
<feature type="chain" id="PRO_5040998888" description="SH3 domain-containing protein" evidence="2">
    <location>
        <begin position="22"/>
        <end position="200"/>
    </location>
</feature>
<accession>A0A9W8CLP3</accession>
<evidence type="ECO:0000256" key="2">
    <source>
        <dbReference type="SAM" id="SignalP"/>
    </source>
</evidence>
<reference evidence="3" key="1">
    <citation type="submission" date="2022-07" db="EMBL/GenBank/DDBJ databases">
        <title>Phylogenomic reconstructions and comparative analyses of Kickxellomycotina fungi.</title>
        <authorList>
            <person name="Reynolds N.K."/>
            <person name="Stajich J.E."/>
            <person name="Barry K."/>
            <person name="Grigoriev I.V."/>
            <person name="Crous P."/>
            <person name="Smith M.E."/>
        </authorList>
    </citation>
    <scope>NUCLEOTIDE SEQUENCE</scope>
    <source>
        <strain evidence="3">NBRC 105413</strain>
    </source>
</reference>
<gene>
    <name evidence="3" type="ORF">LPJ64_001700</name>
</gene>
<dbReference type="EMBL" id="JANBOH010000046">
    <property type="protein sequence ID" value="KAJ1646879.1"/>
    <property type="molecule type" value="Genomic_DNA"/>
</dbReference>
<feature type="signal peptide" evidence="2">
    <location>
        <begin position="1"/>
        <end position="21"/>
    </location>
</feature>
<keyword evidence="4" id="KW-1185">Reference proteome</keyword>